<evidence type="ECO:0000259" key="5">
    <source>
        <dbReference type="Pfam" id="PF21289"/>
    </source>
</evidence>
<dbReference type="PANTHER" id="PTHR15598:SF5">
    <property type="entry name" value="ENHANCER OF MRNA-DECAPPING PROTEIN 4"/>
    <property type="match status" value="1"/>
</dbReference>
<dbReference type="GO" id="GO:0031087">
    <property type="term" value="P:deadenylation-independent decapping of nuclear-transcribed mRNA"/>
    <property type="evidence" value="ECO:0007669"/>
    <property type="project" value="InterPro"/>
</dbReference>
<dbReference type="AlphaFoldDB" id="A0AAV5U593"/>
<keyword evidence="4" id="KW-0677">Repeat</keyword>
<protein>
    <recommendedName>
        <fullName evidence="5">Enhancer of mRNA-decapping protein 4 C-terminal domain-containing protein</fullName>
    </recommendedName>
</protein>
<dbReference type="Pfam" id="PF21289">
    <property type="entry name" value="EDC4_C"/>
    <property type="match status" value="1"/>
</dbReference>
<evidence type="ECO:0000256" key="1">
    <source>
        <dbReference type="ARBA" id="ARBA00004496"/>
    </source>
</evidence>
<sequence>SENMGSLFSKSDKEGKWRDAVVVSGFPHDWDAALLTHYLKDTVQLRCFSTENVARSPVDHHEWGAPQGFALLSFVDSVNARAARHMINKKMCEGCLLSAHFFRVESFYHSMNSTAETKEARGNEFLDAFRVGEGVARRSKKINEVTEVHVRQVLERSGVLKGRMTTNESLVRILLEIKNELPLPGGEKTPLDNFKELMKDDESIESTVTLTPLPVVISTDRLAVLDLIVSGQVQTAFEMVCNQADESALQFVCRQIDPDELFGNVPGVGGGLSQPVILSLLQQLSHKLDAETDLKFKYIEFLLEALQPYDDSISSMVPTVVRDLIDSLNEFHSHTQDSKLKR</sequence>
<name>A0AAV5U593_9BILA</name>
<gene>
    <name evidence="6" type="ORF">PENTCL1PPCAC_24188</name>
</gene>
<keyword evidence="2" id="KW-0963">Cytoplasm</keyword>
<evidence type="ECO:0000313" key="7">
    <source>
        <dbReference type="Proteomes" id="UP001432027"/>
    </source>
</evidence>
<dbReference type="InterPro" id="IPR049404">
    <property type="entry name" value="EDC4_C"/>
</dbReference>
<keyword evidence="3" id="KW-0853">WD repeat</keyword>
<evidence type="ECO:0000256" key="2">
    <source>
        <dbReference type="ARBA" id="ARBA00022490"/>
    </source>
</evidence>
<dbReference type="EMBL" id="BTSX01000005">
    <property type="protein sequence ID" value="GMT02014.1"/>
    <property type="molecule type" value="Genomic_DNA"/>
</dbReference>
<dbReference type="InterPro" id="IPR044938">
    <property type="entry name" value="EDC4_C_sf"/>
</dbReference>
<proteinExistence type="predicted"/>
<evidence type="ECO:0000256" key="3">
    <source>
        <dbReference type="ARBA" id="ARBA00022574"/>
    </source>
</evidence>
<reference evidence="6" key="1">
    <citation type="submission" date="2023-10" db="EMBL/GenBank/DDBJ databases">
        <title>Genome assembly of Pristionchus species.</title>
        <authorList>
            <person name="Yoshida K."/>
            <person name="Sommer R.J."/>
        </authorList>
    </citation>
    <scope>NUCLEOTIDE SEQUENCE</scope>
    <source>
        <strain evidence="6">RS0144</strain>
    </source>
</reference>
<dbReference type="InterPro" id="IPR045152">
    <property type="entry name" value="EDC4-like"/>
</dbReference>
<organism evidence="6 7">
    <name type="scientific">Pristionchus entomophagus</name>
    <dbReference type="NCBI Taxonomy" id="358040"/>
    <lineage>
        <taxon>Eukaryota</taxon>
        <taxon>Metazoa</taxon>
        <taxon>Ecdysozoa</taxon>
        <taxon>Nematoda</taxon>
        <taxon>Chromadorea</taxon>
        <taxon>Rhabditida</taxon>
        <taxon>Rhabditina</taxon>
        <taxon>Diplogasteromorpha</taxon>
        <taxon>Diplogasteroidea</taxon>
        <taxon>Neodiplogasteridae</taxon>
        <taxon>Pristionchus</taxon>
    </lineage>
</organism>
<evidence type="ECO:0000256" key="4">
    <source>
        <dbReference type="ARBA" id="ARBA00022737"/>
    </source>
</evidence>
<dbReference type="Gene3D" id="1.10.220.100">
    <property type="entry name" value="conserved c-terminal region of ge- 1"/>
    <property type="match status" value="1"/>
</dbReference>
<dbReference type="Proteomes" id="UP001432027">
    <property type="component" value="Unassembled WGS sequence"/>
</dbReference>
<accession>A0AAV5U593</accession>
<comment type="subcellular location">
    <subcellularLocation>
        <location evidence="1">Cytoplasm</location>
    </subcellularLocation>
</comment>
<dbReference type="GO" id="GO:0000932">
    <property type="term" value="C:P-body"/>
    <property type="evidence" value="ECO:0007669"/>
    <property type="project" value="TreeGrafter"/>
</dbReference>
<feature type="domain" description="Enhancer of mRNA-decapping protein 4 C-terminal" evidence="5">
    <location>
        <begin position="226"/>
        <end position="340"/>
    </location>
</feature>
<comment type="caution">
    <text evidence="6">The sequence shown here is derived from an EMBL/GenBank/DDBJ whole genome shotgun (WGS) entry which is preliminary data.</text>
</comment>
<dbReference type="PANTHER" id="PTHR15598">
    <property type="entry name" value="ENHANCER OF MRNA-DECAPPING PROTEIN 4"/>
    <property type="match status" value="1"/>
</dbReference>
<evidence type="ECO:0000313" key="6">
    <source>
        <dbReference type="EMBL" id="GMT02014.1"/>
    </source>
</evidence>
<keyword evidence="7" id="KW-1185">Reference proteome</keyword>
<feature type="non-terminal residue" evidence="6">
    <location>
        <position position="1"/>
    </location>
</feature>